<feature type="domain" description="Response regulatory" evidence="6">
    <location>
        <begin position="3"/>
        <end position="120"/>
    </location>
</feature>
<dbReference type="PROSITE" id="PS50110">
    <property type="entry name" value="RESPONSE_REGULATORY"/>
    <property type="match status" value="1"/>
</dbReference>
<keyword evidence="2 7" id="KW-0238">DNA-binding</keyword>
<dbReference type="InterPro" id="IPR018060">
    <property type="entry name" value="HTH_AraC"/>
</dbReference>
<dbReference type="InterPro" id="IPR020449">
    <property type="entry name" value="Tscrpt_reg_AraC-type_HTH"/>
</dbReference>
<dbReference type="GO" id="GO:0003700">
    <property type="term" value="F:DNA-binding transcription factor activity"/>
    <property type="evidence" value="ECO:0007669"/>
    <property type="project" value="InterPro"/>
</dbReference>
<protein>
    <submittedName>
        <fullName evidence="7">DNA-binding response regulator</fullName>
    </submittedName>
</protein>
<dbReference type="STRING" id="494026.PGLA_25220"/>
<sequence length="264" mass="30461">MLKVLLVDDEAPILNNLNRVLPWQEMGMTVAGMARSGMEALRIAEEERPDLVLCDIRMPVMDGLTFVGKLREMGLNSEVLLITGYQEFDYAREAIRLGVKDYICKPIHYEELGNKIRDIGVQIRSKQFKDKLYNTIPLFQEVPTEENETIKKTTEQLMNTAVQYITERLNSDIGIEEMAQKLGISCSYFCLLFKNRFSMTFVEYVTLQRMTAAKFMLANSDKSISTIGSGVGYQERRYFTKVFQKQTGMSPKEYRDHNRTDVVR</sequence>
<keyword evidence="8" id="KW-1185">Reference proteome</keyword>
<keyword evidence="1" id="KW-0805">Transcription regulation</keyword>
<dbReference type="GO" id="GO:0000160">
    <property type="term" value="P:phosphorelay signal transduction system"/>
    <property type="evidence" value="ECO:0007669"/>
    <property type="project" value="InterPro"/>
</dbReference>
<dbReference type="SUPFAM" id="SSF46689">
    <property type="entry name" value="Homeodomain-like"/>
    <property type="match status" value="2"/>
</dbReference>
<dbReference type="PROSITE" id="PS01124">
    <property type="entry name" value="HTH_ARAC_FAMILY_2"/>
    <property type="match status" value="1"/>
</dbReference>
<dbReference type="InterPro" id="IPR001789">
    <property type="entry name" value="Sig_transdc_resp-reg_receiver"/>
</dbReference>
<gene>
    <name evidence="7" type="ORF">PGLA_25220</name>
</gene>
<dbReference type="SMART" id="SM00448">
    <property type="entry name" value="REC"/>
    <property type="match status" value="1"/>
</dbReference>
<dbReference type="PROSITE" id="PS00041">
    <property type="entry name" value="HTH_ARAC_FAMILY_1"/>
    <property type="match status" value="1"/>
</dbReference>
<comment type="caution">
    <text evidence="7">The sequence shown here is derived from an EMBL/GenBank/DDBJ whole genome shotgun (WGS) entry which is preliminary data.</text>
</comment>
<evidence type="ECO:0000256" key="2">
    <source>
        <dbReference type="ARBA" id="ARBA00023125"/>
    </source>
</evidence>
<feature type="domain" description="HTH araC/xylS-type" evidence="5">
    <location>
        <begin position="159"/>
        <end position="257"/>
    </location>
</feature>
<name>A0A168DH13_9BACL</name>
<dbReference type="AlphaFoldDB" id="A0A168DH13"/>
<accession>A0A168DH13</accession>
<dbReference type="PANTHER" id="PTHR43280">
    <property type="entry name" value="ARAC-FAMILY TRANSCRIPTIONAL REGULATOR"/>
    <property type="match status" value="1"/>
</dbReference>
<evidence type="ECO:0000256" key="1">
    <source>
        <dbReference type="ARBA" id="ARBA00023015"/>
    </source>
</evidence>
<keyword evidence="3" id="KW-0804">Transcription</keyword>
<organism evidence="7 8">
    <name type="scientific">Paenibacillus glacialis</name>
    <dbReference type="NCBI Taxonomy" id="494026"/>
    <lineage>
        <taxon>Bacteria</taxon>
        <taxon>Bacillati</taxon>
        <taxon>Bacillota</taxon>
        <taxon>Bacilli</taxon>
        <taxon>Bacillales</taxon>
        <taxon>Paenibacillaceae</taxon>
        <taxon>Paenibacillus</taxon>
    </lineage>
</organism>
<dbReference type="OrthoDB" id="9788446at2"/>
<evidence type="ECO:0000259" key="6">
    <source>
        <dbReference type="PROSITE" id="PS50110"/>
    </source>
</evidence>
<keyword evidence="4" id="KW-0597">Phosphoprotein</keyword>
<dbReference type="SMART" id="SM00342">
    <property type="entry name" value="HTH_ARAC"/>
    <property type="match status" value="1"/>
</dbReference>
<dbReference type="EMBL" id="LVJH01000070">
    <property type="protein sequence ID" value="OAB34196.1"/>
    <property type="molecule type" value="Genomic_DNA"/>
</dbReference>
<dbReference type="CDD" id="cd17536">
    <property type="entry name" value="REC_YesN-like"/>
    <property type="match status" value="1"/>
</dbReference>
<reference evidence="7 8" key="1">
    <citation type="submission" date="2016-03" db="EMBL/GenBank/DDBJ databases">
        <title>Draft genome sequence of Paenibacillus glacialis DSM 22343.</title>
        <authorList>
            <person name="Shin S.-K."/>
            <person name="Yi H."/>
        </authorList>
    </citation>
    <scope>NUCLEOTIDE SEQUENCE [LARGE SCALE GENOMIC DNA]</scope>
    <source>
        <strain evidence="7 8">DSM 22343</strain>
    </source>
</reference>
<dbReference type="Gene3D" id="1.10.10.60">
    <property type="entry name" value="Homeodomain-like"/>
    <property type="match status" value="2"/>
</dbReference>
<feature type="modified residue" description="4-aspartylphosphate" evidence="4">
    <location>
        <position position="55"/>
    </location>
</feature>
<dbReference type="InterPro" id="IPR011006">
    <property type="entry name" value="CheY-like_superfamily"/>
</dbReference>
<dbReference type="Pfam" id="PF12833">
    <property type="entry name" value="HTH_18"/>
    <property type="match status" value="1"/>
</dbReference>
<dbReference type="InterPro" id="IPR018062">
    <property type="entry name" value="HTH_AraC-typ_CS"/>
</dbReference>
<evidence type="ECO:0000256" key="4">
    <source>
        <dbReference type="PROSITE-ProRule" id="PRU00169"/>
    </source>
</evidence>
<evidence type="ECO:0000259" key="5">
    <source>
        <dbReference type="PROSITE" id="PS01124"/>
    </source>
</evidence>
<evidence type="ECO:0000313" key="8">
    <source>
        <dbReference type="Proteomes" id="UP000076967"/>
    </source>
</evidence>
<dbReference type="RefSeq" id="WP_068537938.1">
    <property type="nucleotide sequence ID" value="NZ_LVJH01000070.1"/>
</dbReference>
<proteinExistence type="predicted"/>
<dbReference type="SUPFAM" id="SSF52172">
    <property type="entry name" value="CheY-like"/>
    <property type="match status" value="1"/>
</dbReference>
<dbReference type="Pfam" id="PF00072">
    <property type="entry name" value="Response_reg"/>
    <property type="match status" value="1"/>
</dbReference>
<dbReference type="GO" id="GO:0043565">
    <property type="term" value="F:sequence-specific DNA binding"/>
    <property type="evidence" value="ECO:0007669"/>
    <property type="project" value="InterPro"/>
</dbReference>
<dbReference type="Gene3D" id="3.40.50.2300">
    <property type="match status" value="1"/>
</dbReference>
<dbReference type="Proteomes" id="UP000076967">
    <property type="component" value="Unassembled WGS sequence"/>
</dbReference>
<evidence type="ECO:0000256" key="3">
    <source>
        <dbReference type="ARBA" id="ARBA00023163"/>
    </source>
</evidence>
<dbReference type="PRINTS" id="PR00032">
    <property type="entry name" value="HTHARAC"/>
</dbReference>
<evidence type="ECO:0000313" key="7">
    <source>
        <dbReference type="EMBL" id="OAB34196.1"/>
    </source>
</evidence>
<dbReference type="InterPro" id="IPR009057">
    <property type="entry name" value="Homeodomain-like_sf"/>
</dbReference>
<dbReference type="PANTHER" id="PTHR43280:SF2">
    <property type="entry name" value="HTH-TYPE TRANSCRIPTIONAL REGULATOR EXSA"/>
    <property type="match status" value="1"/>
</dbReference>